<gene>
    <name evidence="3" type="ORF">JG29_00380</name>
</gene>
<feature type="domain" description="Metallo-beta-lactamase" evidence="2">
    <location>
        <begin position="93"/>
        <end position="283"/>
    </location>
</feature>
<dbReference type="STRING" id="1218508.JG29_00380"/>
<dbReference type="Proteomes" id="UP000033695">
    <property type="component" value="Unassembled WGS sequence"/>
</dbReference>
<dbReference type="PATRIC" id="fig|1218508.4.peg.39"/>
<dbReference type="PANTHER" id="PTHR43546">
    <property type="entry name" value="UPF0173 METAL-DEPENDENT HYDROLASE MJ1163-RELATED"/>
    <property type="match status" value="1"/>
</dbReference>
<dbReference type="OrthoDB" id="9800061at2"/>
<evidence type="ECO:0000313" key="4">
    <source>
        <dbReference type="Proteomes" id="UP000033695"/>
    </source>
</evidence>
<sequence>MSKIDETTEQTWKNQVFPEWGTWLNEEIDNTIVPKNKFMMWWLVNMGLWIKSDAQTNIAIDLWCGTGKTTHKLKEMSARHQWARLTGGRIIQPNLRSQPNVFNPFKIKKLDAFLVTHFHHDHIDLNAAAAVLKNTSAQTPFIGPKYVVQQWIDWGVPANRCITVKPGDTVKVKDITIQVTDSFDRSVLITDPDTKELPPDDVVPEMDERAVNFVINTSAGTIYDAADSHYCSYFAKHGQDFKIDVATVAYGENPIGVQDKMTSVDVLRTAEALQTKVIIPLHWDIWSNMLADPQEIEILWDLRKKRFNYQFYPFLWLPGGSFTYPDDRTKIEYYHDRGFADRYTYPVNLPYKSFL</sequence>
<dbReference type="SUPFAM" id="SSF56281">
    <property type="entry name" value="Metallo-hydrolase/oxidoreductase"/>
    <property type="match status" value="1"/>
</dbReference>
<keyword evidence="4" id="KW-1185">Reference proteome</keyword>
<dbReference type="EMBL" id="JXBZ01000002">
    <property type="protein sequence ID" value="KJY50996.1"/>
    <property type="molecule type" value="Genomic_DNA"/>
</dbReference>
<dbReference type="Gene3D" id="3.60.15.10">
    <property type="entry name" value="Ribonuclease Z/Hydroxyacylglutathione hydrolase-like"/>
    <property type="match status" value="1"/>
</dbReference>
<dbReference type="InterPro" id="IPR001279">
    <property type="entry name" value="Metallo-B-lactamas"/>
</dbReference>
<evidence type="ECO:0000259" key="2">
    <source>
        <dbReference type="Pfam" id="PF12706"/>
    </source>
</evidence>
<accession>A0A0F4L0A5</accession>
<name>A0A0F4L0A5_9LACO</name>
<dbReference type="NCBIfam" id="NF008688">
    <property type="entry name" value="PRK11709.1"/>
    <property type="match status" value="1"/>
</dbReference>
<dbReference type="InterPro" id="IPR036866">
    <property type="entry name" value="RibonucZ/Hydroxyglut_hydro"/>
</dbReference>
<reference evidence="3 4" key="1">
    <citation type="submission" date="2014-12" db="EMBL/GenBank/DDBJ databases">
        <title>Comparative genomics of the lactic acid bacteria isolated from the honey bee gut.</title>
        <authorList>
            <person name="Ellegaard K.M."/>
            <person name="Tamarit D."/>
            <person name="Javelind E."/>
            <person name="Olofsson T."/>
            <person name="Andersson S.G."/>
            <person name="Vasquez A."/>
        </authorList>
    </citation>
    <scope>NUCLEOTIDE SEQUENCE [LARGE SCALE GENOMIC DNA]</scope>
    <source>
        <strain evidence="3 4">Hon2</strain>
    </source>
</reference>
<dbReference type="GO" id="GO:0016787">
    <property type="term" value="F:hydrolase activity"/>
    <property type="evidence" value="ECO:0007669"/>
    <property type="project" value="UniProtKB-KW"/>
</dbReference>
<dbReference type="HOGENOM" id="CLU_074775_0_0_9"/>
<dbReference type="AlphaFoldDB" id="A0A0F4L0A5"/>
<dbReference type="PANTHER" id="PTHR43546:SF9">
    <property type="entry name" value="L-ASCORBATE-6-PHOSPHATE LACTONASE ULAG-RELATED"/>
    <property type="match status" value="1"/>
</dbReference>
<protein>
    <recommendedName>
        <fullName evidence="2">Metallo-beta-lactamase domain-containing protein</fullName>
    </recommendedName>
</protein>
<dbReference type="InterPro" id="IPR050114">
    <property type="entry name" value="UPF0173_UPF0282_UlaG_hydrolase"/>
</dbReference>
<evidence type="ECO:0000256" key="1">
    <source>
        <dbReference type="ARBA" id="ARBA00022801"/>
    </source>
</evidence>
<comment type="caution">
    <text evidence="3">The sequence shown here is derived from an EMBL/GenBank/DDBJ whole genome shotgun (WGS) entry which is preliminary data.</text>
</comment>
<organism evidence="3 4">
    <name type="scientific">Bombilactobacillus mellis</name>
    <dbReference type="NCBI Taxonomy" id="1218508"/>
    <lineage>
        <taxon>Bacteria</taxon>
        <taxon>Bacillati</taxon>
        <taxon>Bacillota</taxon>
        <taxon>Bacilli</taxon>
        <taxon>Lactobacillales</taxon>
        <taxon>Lactobacillaceae</taxon>
        <taxon>Bombilactobacillus</taxon>
    </lineage>
</organism>
<dbReference type="RefSeq" id="WP_045921964.1">
    <property type="nucleotide sequence ID" value="NZ_JBHTHW010000004.1"/>
</dbReference>
<keyword evidence="1" id="KW-0378">Hydrolase</keyword>
<proteinExistence type="predicted"/>
<dbReference type="Pfam" id="PF12706">
    <property type="entry name" value="Lactamase_B_2"/>
    <property type="match status" value="1"/>
</dbReference>
<evidence type="ECO:0000313" key="3">
    <source>
        <dbReference type="EMBL" id="KJY50996.1"/>
    </source>
</evidence>